<feature type="non-terminal residue" evidence="1">
    <location>
        <position position="158"/>
    </location>
</feature>
<reference evidence="1" key="1">
    <citation type="submission" date="2023-03" db="EMBL/GenBank/DDBJ databases">
        <title>Massive genome expansion in bonnet fungi (Mycena s.s.) driven by repeated elements and novel gene families across ecological guilds.</title>
        <authorList>
            <consortium name="Lawrence Berkeley National Laboratory"/>
            <person name="Harder C.B."/>
            <person name="Miyauchi S."/>
            <person name="Viragh M."/>
            <person name="Kuo A."/>
            <person name="Thoen E."/>
            <person name="Andreopoulos B."/>
            <person name="Lu D."/>
            <person name="Skrede I."/>
            <person name="Drula E."/>
            <person name="Henrissat B."/>
            <person name="Morin E."/>
            <person name="Kohler A."/>
            <person name="Barry K."/>
            <person name="LaButti K."/>
            <person name="Morin E."/>
            <person name="Salamov A."/>
            <person name="Lipzen A."/>
            <person name="Mereny Z."/>
            <person name="Hegedus B."/>
            <person name="Baldrian P."/>
            <person name="Stursova M."/>
            <person name="Weitz H."/>
            <person name="Taylor A."/>
            <person name="Grigoriev I.V."/>
            <person name="Nagy L.G."/>
            <person name="Martin F."/>
            <person name="Kauserud H."/>
        </authorList>
    </citation>
    <scope>NUCLEOTIDE SEQUENCE</scope>
    <source>
        <strain evidence="1">CBHHK182m</strain>
    </source>
</reference>
<proteinExistence type="predicted"/>
<gene>
    <name evidence="1" type="ORF">B0H16DRAFT_1218366</name>
</gene>
<evidence type="ECO:0000313" key="2">
    <source>
        <dbReference type="Proteomes" id="UP001215598"/>
    </source>
</evidence>
<organism evidence="1 2">
    <name type="scientific">Mycena metata</name>
    <dbReference type="NCBI Taxonomy" id="1033252"/>
    <lineage>
        <taxon>Eukaryota</taxon>
        <taxon>Fungi</taxon>
        <taxon>Dikarya</taxon>
        <taxon>Basidiomycota</taxon>
        <taxon>Agaricomycotina</taxon>
        <taxon>Agaricomycetes</taxon>
        <taxon>Agaricomycetidae</taxon>
        <taxon>Agaricales</taxon>
        <taxon>Marasmiineae</taxon>
        <taxon>Mycenaceae</taxon>
        <taxon>Mycena</taxon>
    </lineage>
</organism>
<evidence type="ECO:0000313" key="1">
    <source>
        <dbReference type="EMBL" id="KAJ7687880.1"/>
    </source>
</evidence>
<protein>
    <submittedName>
        <fullName evidence="1">Uncharacterized protein</fullName>
    </submittedName>
</protein>
<dbReference type="AlphaFoldDB" id="A0AAD7DC92"/>
<comment type="caution">
    <text evidence="1">The sequence shown here is derived from an EMBL/GenBank/DDBJ whole genome shotgun (WGS) entry which is preliminary data.</text>
</comment>
<dbReference type="EMBL" id="JARKIB010000999">
    <property type="protein sequence ID" value="KAJ7687880.1"/>
    <property type="molecule type" value="Genomic_DNA"/>
</dbReference>
<keyword evidence="2" id="KW-1185">Reference proteome</keyword>
<name>A0AAD7DC92_9AGAR</name>
<dbReference type="Proteomes" id="UP001215598">
    <property type="component" value="Unassembled WGS sequence"/>
</dbReference>
<sequence>ASAAYLDSLELALEGQPGWMSDICYVLRSLPIPIQFSPRNLTAETVAGTIEALETACSQWLADSLKSMSSRLPLLDGRLERNEEGKFVANALKFRQYLRIPVPAHRKALTRLILSSHTLGVEILRYGERLRKRTPPDFRFCRFCRRGAETEAHAMIVC</sequence>
<accession>A0AAD7DC92</accession>
<feature type="non-terminal residue" evidence="1">
    <location>
        <position position="1"/>
    </location>
</feature>